<evidence type="ECO:0000313" key="2">
    <source>
        <dbReference type="EMBL" id="RCU46593.1"/>
    </source>
</evidence>
<accession>A0A368N9A0</accession>
<organism evidence="2 3">
    <name type="scientific">Haloplanus salinus</name>
    <dbReference type="NCBI Taxonomy" id="1126245"/>
    <lineage>
        <taxon>Archaea</taxon>
        <taxon>Methanobacteriati</taxon>
        <taxon>Methanobacteriota</taxon>
        <taxon>Stenosarchaea group</taxon>
        <taxon>Halobacteria</taxon>
        <taxon>Halobacteriales</taxon>
        <taxon>Haloferacaceae</taxon>
        <taxon>Haloplanus</taxon>
    </lineage>
</organism>
<dbReference type="AlphaFoldDB" id="A0A368N9A0"/>
<gene>
    <name evidence="2" type="ORF">DU504_04295</name>
</gene>
<protein>
    <submittedName>
        <fullName evidence="2">Uncharacterized protein</fullName>
    </submittedName>
</protein>
<proteinExistence type="predicted"/>
<reference evidence="2 3" key="1">
    <citation type="submission" date="2018-07" db="EMBL/GenBank/DDBJ databases">
        <title>Genome sequences of Haloplanus salinus JCM 18368T.</title>
        <authorList>
            <person name="Kim Y.B."/>
            <person name="Roh S.W."/>
        </authorList>
    </citation>
    <scope>NUCLEOTIDE SEQUENCE [LARGE SCALE GENOMIC DNA]</scope>
    <source>
        <strain evidence="2 3">JCM 18368</strain>
    </source>
</reference>
<evidence type="ECO:0000256" key="1">
    <source>
        <dbReference type="SAM" id="MobiDB-lite"/>
    </source>
</evidence>
<dbReference type="EMBL" id="QPHM01000001">
    <property type="protein sequence ID" value="RCU46593.1"/>
    <property type="molecule type" value="Genomic_DNA"/>
</dbReference>
<sequence>MAVGPRIAHVEGTEFEYRLHDAGCNLVSEPGTTVRKPLAVGGHTGTGVTGEYVAGNPRRGPVRRGREPIVTGARRTAGATGRSPGALHEYDRMGIGPIDAALRGLAAVPRFCIAICGL</sequence>
<feature type="region of interest" description="Disordered" evidence="1">
    <location>
        <begin position="45"/>
        <end position="65"/>
    </location>
</feature>
<keyword evidence="3" id="KW-1185">Reference proteome</keyword>
<evidence type="ECO:0000313" key="3">
    <source>
        <dbReference type="Proteomes" id="UP000252189"/>
    </source>
</evidence>
<name>A0A368N9A0_9EURY</name>
<comment type="caution">
    <text evidence="2">The sequence shown here is derived from an EMBL/GenBank/DDBJ whole genome shotgun (WGS) entry which is preliminary data.</text>
</comment>
<dbReference type="Proteomes" id="UP000252189">
    <property type="component" value="Unassembled WGS sequence"/>
</dbReference>